<comment type="caution">
    <text evidence="4">The sequence shown here is derived from an EMBL/GenBank/DDBJ whole genome shotgun (WGS) entry which is preliminary data.</text>
</comment>
<keyword evidence="5" id="KW-1185">Reference proteome</keyword>
<dbReference type="EMBL" id="RXOF01000004">
    <property type="protein sequence ID" value="RTQ50744.1"/>
    <property type="molecule type" value="Genomic_DNA"/>
</dbReference>
<feature type="compositionally biased region" description="Gly residues" evidence="3">
    <location>
        <begin position="292"/>
        <end position="308"/>
    </location>
</feature>
<reference evidence="4 5" key="1">
    <citation type="submission" date="2018-12" db="EMBL/GenBank/DDBJ databases">
        <title>Hymenobacter gummosus sp. nov., isolated from a spring.</title>
        <authorList>
            <person name="Nie L."/>
        </authorList>
    </citation>
    <scope>NUCLEOTIDE SEQUENCE [LARGE SCALE GENOMIC DNA]</scope>
    <source>
        <strain evidence="4 5">KCTC 52166</strain>
    </source>
</reference>
<dbReference type="InterPro" id="IPR039377">
    <property type="entry name" value="Mn_catalase_dom"/>
</dbReference>
<evidence type="ECO:0000313" key="5">
    <source>
        <dbReference type="Proteomes" id="UP000282184"/>
    </source>
</evidence>
<evidence type="ECO:0000256" key="1">
    <source>
        <dbReference type="ARBA" id="ARBA00007644"/>
    </source>
</evidence>
<dbReference type="AlphaFoldDB" id="A0A3S0QIW5"/>
<dbReference type="Proteomes" id="UP000282184">
    <property type="component" value="Unassembled WGS sequence"/>
</dbReference>
<evidence type="ECO:0000256" key="3">
    <source>
        <dbReference type="SAM" id="MobiDB-lite"/>
    </source>
</evidence>
<protein>
    <submittedName>
        <fullName evidence="4">Catalase</fullName>
    </submittedName>
</protein>
<feature type="region of interest" description="Disordered" evidence="3">
    <location>
        <begin position="284"/>
        <end position="308"/>
    </location>
</feature>
<keyword evidence="2" id="KW-0479">Metal-binding</keyword>
<feature type="binding site" evidence="2">
    <location>
        <position position="182"/>
    </location>
    <ligand>
        <name>Mn(2+)</name>
        <dbReference type="ChEBI" id="CHEBI:29035"/>
        <label>1</label>
    </ligand>
</feature>
<evidence type="ECO:0000313" key="4">
    <source>
        <dbReference type="EMBL" id="RTQ50744.1"/>
    </source>
</evidence>
<dbReference type="SUPFAM" id="SSF47240">
    <property type="entry name" value="Ferritin-like"/>
    <property type="match status" value="1"/>
</dbReference>
<dbReference type="RefSeq" id="WP_126692810.1">
    <property type="nucleotide sequence ID" value="NZ_RXOF01000004.1"/>
</dbReference>
<comment type="cofactor">
    <cofactor evidence="2">
        <name>Mn(2+)</name>
        <dbReference type="ChEBI" id="CHEBI:29035"/>
    </cofactor>
    <text evidence="2">Binds 2 manganese ions per subunit.</text>
</comment>
<dbReference type="GO" id="GO:0046872">
    <property type="term" value="F:metal ion binding"/>
    <property type="evidence" value="ECO:0007669"/>
    <property type="project" value="UniProtKB-KW"/>
</dbReference>
<organism evidence="4 5">
    <name type="scientific">Hymenobacter gummosus</name>
    <dbReference type="NCBI Taxonomy" id="1776032"/>
    <lineage>
        <taxon>Bacteria</taxon>
        <taxon>Pseudomonadati</taxon>
        <taxon>Bacteroidota</taxon>
        <taxon>Cytophagia</taxon>
        <taxon>Cytophagales</taxon>
        <taxon>Hymenobacteraceae</taxon>
        <taxon>Hymenobacter</taxon>
    </lineage>
</organism>
<dbReference type="Pfam" id="PF05067">
    <property type="entry name" value="Mn_catalase"/>
    <property type="match status" value="1"/>
</dbReference>
<keyword evidence="2" id="KW-0464">Manganese</keyword>
<dbReference type="InterPro" id="IPR007760">
    <property type="entry name" value="Mn_catalase"/>
</dbReference>
<proteinExistence type="inferred from homology"/>
<gene>
    <name evidence="4" type="ORF">EJV47_08940</name>
</gene>
<comment type="similarity">
    <text evidence="1">Belongs to the manganese catalase family.</text>
</comment>
<evidence type="ECO:0000256" key="2">
    <source>
        <dbReference type="PIRSR" id="PIRSR607760-1"/>
    </source>
</evidence>
<dbReference type="CDD" id="cd01051">
    <property type="entry name" value="Mn_catalase"/>
    <property type="match status" value="1"/>
</dbReference>
<feature type="binding site" evidence="2">
    <location>
        <position position="35"/>
    </location>
    <ligand>
        <name>Mn(2+)</name>
        <dbReference type="ChEBI" id="CHEBI:29035"/>
        <label>1</label>
    </ligand>
</feature>
<sequence>MFYHDRELQYKVRVDKPNPVFARMLQQAIGGIEGEIRVCLQYLFQGWGARGPVKYRNMLLETGTEEIAHIEMLATAVALNLEGAPMSVQDEFAKDKVVGAVLGGMDPRHVLSSGLAAMAVDANGVPFNGSWVVGSGNLAADMHANVMAEATGRVLATRLWEATDDPGMKDMLAFLIARDTMHQNQWMAVLEEIGGLGAHPIPNSFPQSEENQNFNYSFVSTYIGNDTTEGGRWTSGPSIDGKGEFRVEKAAPLGGIPVLAPPDPRGHAQTEQMTTMGAMTGTLSDKVKGKMSGSGTGGHGPLGGRDAE</sequence>
<dbReference type="InterPro" id="IPR012347">
    <property type="entry name" value="Ferritin-like"/>
</dbReference>
<feature type="binding site" evidence="2">
    <location>
        <position position="66"/>
    </location>
    <ligand>
        <name>Mn(2+)</name>
        <dbReference type="ChEBI" id="CHEBI:29035"/>
        <label>2</label>
    </ligand>
</feature>
<dbReference type="OrthoDB" id="9800585at2"/>
<dbReference type="InterPro" id="IPR009078">
    <property type="entry name" value="Ferritin-like_SF"/>
</dbReference>
<feature type="binding site" evidence="2">
    <location>
        <position position="69"/>
    </location>
    <ligand>
        <name>Mn(2+)</name>
        <dbReference type="ChEBI" id="CHEBI:29035"/>
        <label>1</label>
    </ligand>
</feature>
<name>A0A3S0QIW5_9BACT</name>
<accession>A0A3S0QIW5</accession>
<dbReference type="Gene3D" id="1.20.1260.10">
    <property type="match status" value="1"/>
</dbReference>
<feature type="binding site" evidence="2">
    <location>
        <position position="149"/>
    </location>
    <ligand>
        <name>Mn(2+)</name>
        <dbReference type="ChEBI" id="CHEBI:29035"/>
        <label>1</label>
    </ligand>
</feature>